<name>A0ACB5UGV6_9FIRM</name>
<protein>
    <submittedName>
        <fullName evidence="1">Helix-turn-helix domain-containing protein</fullName>
    </submittedName>
</protein>
<organism evidence="1 2">
    <name type="scientific">Vallitalea maricola</name>
    <dbReference type="NCBI Taxonomy" id="3074433"/>
    <lineage>
        <taxon>Bacteria</taxon>
        <taxon>Bacillati</taxon>
        <taxon>Bacillota</taxon>
        <taxon>Clostridia</taxon>
        <taxon>Lachnospirales</taxon>
        <taxon>Vallitaleaceae</taxon>
        <taxon>Vallitalea</taxon>
    </lineage>
</organism>
<dbReference type="EMBL" id="BTPU01000020">
    <property type="protein sequence ID" value="GMQ62100.1"/>
    <property type="molecule type" value="Genomic_DNA"/>
</dbReference>
<evidence type="ECO:0000313" key="2">
    <source>
        <dbReference type="Proteomes" id="UP001374599"/>
    </source>
</evidence>
<reference evidence="1" key="1">
    <citation type="submission" date="2023-09" db="EMBL/GenBank/DDBJ databases">
        <title>Vallitalea sediminicola and Vallitalea maricola sp. nov., anaerobic bacteria isolated from marine sediment.</title>
        <authorList>
            <person name="Hirano S."/>
            <person name="Maeda A."/>
            <person name="Terahara T."/>
            <person name="Mori K."/>
            <person name="Hamada M."/>
            <person name="Matsumoto R."/>
            <person name="Kobayashi T."/>
        </authorList>
    </citation>
    <scope>NUCLEOTIDE SEQUENCE</scope>
    <source>
        <strain evidence="1">AN17-2</strain>
    </source>
</reference>
<comment type="caution">
    <text evidence="1">The sequence shown here is derived from an EMBL/GenBank/DDBJ whole genome shotgun (WGS) entry which is preliminary data.</text>
</comment>
<accession>A0ACB5UGV6</accession>
<keyword evidence="2" id="KW-1185">Reference proteome</keyword>
<evidence type="ECO:0000313" key="1">
    <source>
        <dbReference type="EMBL" id="GMQ62100.1"/>
    </source>
</evidence>
<gene>
    <name evidence="1" type="ORF">AN2V17_13310</name>
</gene>
<dbReference type="Proteomes" id="UP001374599">
    <property type="component" value="Unassembled WGS sequence"/>
</dbReference>
<proteinExistence type="predicted"/>
<sequence>MNMQELDEYLKKYNLRELFLKDYFLAKQNPRTYKEFTDNIDLNFVKENKIIIPELNLTPDSSMFLEEDIFNNEELNIHVIKHDRYTPVFNHKHSFFEILYIYSGHCIQNIMGDKITLNEGDLCILSPEAEHSVEVFDDSIVINILVRKSTFDSIFLEILDDENILSSFFTKILYTKNYNNYIIFRTNNSTTVRMSIKHIFIESLERRKYSNKMLNYVLLILFANLLRGEKNTVELPTELRKSNQNLSDILIYIQNNYKTVTLEELSNKFNFTVSHLSRLIKLHTGHNFRKMIQTIKLNKAIKLLVSTDLKICEINKRIGYENTTHFIRTFKKQYGVSPNQYRQNFVNKTN</sequence>